<keyword evidence="4 7" id="KW-0812">Transmembrane</keyword>
<evidence type="ECO:0000313" key="10">
    <source>
        <dbReference type="Proteomes" id="UP000070250"/>
    </source>
</evidence>
<reference evidence="9 10" key="1">
    <citation type="submission" date="2015-06" db="EMBL/GenBank/DDBJ databases">
        <title>A Comprehensive Approach to Explore the Metabolic and Phylogenetic Diversity of Bacterial Steroid Degradation in the Environment: Testosterone as an Example.</title>
        <authorList>
            <person name="Yang F.-C."/>
            <person name="Chen Y.-L."/>
            <person name="Yu C.-P."/>
            <person name="Tang S.-L."/>
            <person name="Wang P.-H."/>
            <person name="Ismail W."/>
            <person name="Wang C.-H."/>
            <person name="Yang C.-Y."/>
            <person name="Chiang Y.-R."/>
        </authorList>
    </citation>
    <scope>NUCLEOTIDE SEQUENCE [LARGE SCALE GENOMIC DNA]</scope>
    <source>
        <strain evidence="9 10">DSM 18526</strain>
    </source>
</reference>
<dbReference type="RefSeq" id="WP_066921722.1">
    <property type="nucleotide sequence ID" value="NZ_CP011971.1"/>
</dbReference>
<feature type="transmembrane region" description="Helical" evidence="7">
    <location>
        <begin position="182"/>
        <end position="206"/>
    </location>
</feature>
<keyword evidence="6 7" id="KW-0472">Membrane</keyword>
<dbReference type="GO" id="GO:0005886">
    <property type="term" value="C:plasma membrane"/>
    <property type="evidence" value="ECO:0007669"/>
    <property type="project" value="UniProtKB-SubCell"/>
</dbReference>
<evidence type="ECO:0000256" key="5">
    <source>
        <dbReference type="ARBA" id="ARBA00022989"/>
    </source>
</evidence>
<feature type="transmembrane region" description="Helical" evidence="7">
    <location>
        <begin position="132"/>
        <end position="152"/>
    </location>
</feature>
<evidence type="ECO:0000256" key="4">
    <source>
        <dbReference type="ARBA" id="ARBA00022692"/>
    </source>
</evidence>
<evidence type="ECO:0000256" key="3">
    <source>
        <dbReference type="ARBA" id="ARBA00022475"/>
    </source>
</evidence>
<dbReference type="Gene3D" id="1.10.3720.10">
    <property type="entry name" value="MetI-like"/>
    <property type="match status" value="1"/>
</dbReference>
<evidence type="ECO:0000256" key="6">
    <source>
        <dbReference type="ARBA" id="ARBA00023136"/>
    </source>
</evidence>
<dbReference type="PATRIC" id="fig|465721.4.peg.2713"/>
<feature type="transmembrane region" description="Helical" evidence="7">
    <location>
        <begin position="226"/>
        <end position="248"/>
    </location>
</feature>
<keyword evidence="3" id="KW-1003">Cell membrane</keyword>
<organism evidence="9 10">
    <name type="scientific">Steroidobacter denitrificans</name>
    <dbReference type="NCBI Taxonomy" id="465721"/>
    <lineage>
        <taxon>Bacteria</taxon>
        <taxon>Pseudomonadati</taxon>
        <taxon>Pseudomonadota</taxon>
        <taxon>Gammaproteobacteria</taxon>
        <taxon>Steroidobacterales</taxon>
        <taxon>Steroidobacteraceae</taxon>
        <taxon>Steroidobacter</taxon>
    </lineage>
</organism>
<dbReference type="InterPro" id="IPR000515">
    <property type="entry name" value="MetI-like"/>
</dbReference>
<feature type="transmembrane region" description="Helical" evidence="7">
    <location>
        <begin position="12"/>
        <end position="32"/>
    </location>
</feature>
<dbReference type="OrthoDB" id="8138334at2"/>
<evidence type="ECO:0000256" key="2">
    <source>
        <dbReference type="ARBA" id="ARBA00022448"/>
    </source>
</evidence>
<dbReference type="STRING" id="465721.ACG33_12695"/>
<evidence type="ECO:0000313" key="9">
    <source>
        <dbReference type="EMBL" id="AMN47940.1"/>
    </source>
</evidence>
<dbReference type="PROSITE" id="PS50928">
    <property type="entry name" value="ABC_TM1"/>
    <property type="match status" value="1"/>
</dbReference>
<dbReference type="GO" id="GO:0055085">
    <property type="term" value="P:transmembrane transport"/>
    <property type="evidence" value="ECO:0007669"/>
    <property type="project" value="InterPro"/>
</dbReference>
<dbReference type="Proteomes" id="UP000070250">
    <property type="component" value="Chromosome"/>
</dbReference>
<comment type="similarity">
    <text evidence="7">Belongs to the binding-protein-dependent transport system permease family.</text>
</comment>
<comment type="subcellular location">
    <subcellularLocation>
        <location evidence="1 7">Cell membrane</location>
        <topology evidence="1 7">Multi-pass membrane protein</topology>
    </subcellularLocation>
</comment>
<proteinExistence type="inferred from homology"/>
<dbReference type="Pfam" id="PF00528">
    <property type="entry name" value="BPD_transp_1"/>
    <property type="match status" value="1"/>
</dbReference>
<dbReference type="KEGG" id="sdf:ACG33_12695"/>
<keyword evidence="2 7" id="KW-0813">Transport</keyword>
<sequence>MQSLLGRLGRCGLFLWSGWAGLTALCLLAALWQLGHEAYGDFILPSPAVTLATVADLLSRPDTWELTRLTVGRALKGFVFAALAGGITGLVAGYSPAALRLARPLITVLLGVPPIAWIVLAMIWFGASDGTVAFTILVAASPLVFVSVAEGIMSRDRGLDAMARAFGAGAFKRLTSLSLRHVAAHLFPALVLTLGTAFKVAVMAELLANVGGIGGELARSRANLDVAGALAWILISVAALIAVEYGIVHPVRAEFERWRAVTEPWGVKR</sequence>
<dbReference type="CDD" id="cd06261">
    <property type="entry name" value="TM_PBP2"/>
    <property type="match status" value="1"/>
</dbReference>
<dbReference type="PANTHER" id="PTHR30151">
    <property type="entry name" value="ALKANE SULFONATE ABC TRANSPORTER-RELATED, MEMBRANE SUBUNIT"/>
    <property type="match status" value="1"/>
</dbReference>
<dbReference type="InterPro" id="IPR035906">
    <property type="entry name" value="MetI-like_sf"/>
</dbReference>
<keyword evidence="10" id="KW-1185">Reference proteome</keyword>
<evidence type="ECO:0000256" key="1">
    <source>
        <dbReference type="ARBA" id="ARBA00004651"/>
    </source>
</evidence>
<keyword evidence="5 7" id="KW-1133">Transmembrane helix</keyword>
<dbReference type="AlphaFoldDB" id="A0A127FDU7"/>
<dbReference type="SUPFAM" id="SSF161098">
    <property type="entry name" value="MetI-like"/>
    <property type="match status" value="1"/>
</dbReference>
<dbReference type="EMBL" id="CP011971">
    <property type="protein sequence ID" value="AMN47940.1"/>
    <property type="molecule type" value="Genomic_DNA"/>
</dbReference>
<feature type="transmembrane region" description="Helical" evidence="7">
    <location>
        <begin position="105"/>
        <end position="126"/>
    </location>
</feature>
<feature type="transmembrane region" description="Helical" evidence="7">
    <location>
        <begin position="74"/>
        <end position="93"/>
    </location>
</feature>
<evidence type="ECO:0000259" key="8">
    <source>
        <dbReference type="PROSITE" id="PS50928"/>
    </source>
</evidence>
<dbReference type="PANTHER" id="PTHR30151:SF38">
    <property type="entry name" value="ALIPHATIC SULFONATES TRANSPORT PERMEASE PROTEIN SSUC-RELATED"/>
    <property type="match status" value="1"/>
</dbReference>
<accession>A0A127FDU7</accession>
<gene>
    <name evidence="9" type="ORF">ACG33_12695</name>
</gene>
<protein>
    <submittedName>
        <fullName evidence="9">ABC transporter permease</fullName>
    </submittedName>
</protein>
<evidence type="ECO:0000256" key="7">
    <source>
        <dbReference type="RuleBase" id="RU363032"/>
    </source>
</evidence>
<feature type="domain" description="ABC transmembrane type-1" evidence="8">
    <location>
        <begin position="67"/>
        <end position="245"/>
    </location>
</feature>
<name>A0A127FDU7_STEDE</name>